<reference evidence="4" key="1">
    <citation type="submission" date="2021-02" db="EMBL/GenBank/DDBJ databases">
        <authorList>
            <person name="Nowell W R."/>
        </authorList>
    </citation>
    <scope>NUCLEOTIDE SEQUENCE</scope>
</reference>
<evidence type="ECO:0000256" key="2">
    <source>
        <dbReference type="SAM" id="Phobius"/>
    </source>
</evidence>
<keyword evidence="2" id="KW-0812">Transmembrane</keyword>
<dbReference type="Proteomes" id="UP000663852">
    <property type="component" value="Unassembled WGS sequence"/>
</dbReference>
<dbReference type="EMBL" id="CAJNOJ010000407">
    <property type="protein sequence ID" value="CAF1436910.1"/>
    <property type="molecule type" value="Genomic_DNA"/>
</dbReference>
<feature type="region of interest" description="Disordered" evidence="1">
    <location>
        <begin position="1"/>
        <end position="21"/>
    </location>
</feature>
<evidence type="ECO:0000313" key="4">
    <source>
        <dbReference type="EMBL" id="CAF1631197.1"/>
    </source>
</evidence>
<evidence type="ECO:0000313" key="5">
    <source>
        <dbReference type="Proteomes" id="UP000663828"/>
    </source>
</evidence>
<organism evidence="4 5">
    <name type="scientific">Adineta ricciae</name>
    <name type="common">Rotifer</name>
    <dbReference type="NCBI Taxonomy" id="249248"/>
    <lineage>
        <taxon>Eukaryota</taxon>
        <taxon>Metazoa</taxon>
        <taxon>Spiralia</taxon>
        <taxon>Gnathifera</taxon>
        <taxon>Rotifera</taxon>
        <taxon>Eurotatoria</taxon>
        <taxon>Bdelloidea</taxon>
        <taxon>Adinetida</taxon>
        <taxon>Adinetidae</taxon>
        <taxon>Adineta</taxon>
    </lineage>
</organism>
<keyword evidence="2" id="KW-1133">Transmembrane helix</keyword>
<protein>
    <submittedName>
        <fullName evidence="4">Uncharacterized protein</fullName>
    </submittedName>
</protein>
<sequence length="285" mass="31348">MNLNAKSMPNRNHVNDLKAQSTSPDSIIQTANIQSNTVNFSNQKKNILWVIIFIIVTILVIVTITASVTLNRKNRTRPTKLTIATTENTTTMAATTTIEPVLIPLDAINGTVIGVYNTYIGGLSSISTPGDRDDQYEETEPPNHACDGNVSTIYSTFSPCGRGDRQQKCGLNTGFYLQLQHGPILVNGLRICYAYTSFASDPYIVSLEGSNLSSEHLILGTSWTLIYNDTIELRGTSSTTTCGTVQIFPNTNHYSNYRFLVSRKVGISDSVRYSEVELYGSGFHL</sequence>
<proteinExistence type="predicted"/>
<dbReference type="Proteomes" id="UP000663828">
    <property type="component" value="Unassembled WGS sequence"/>
</dbReference>
<evidence type="ECO:0000313" key="3">
    <source>
        <dbReference type="EMBL" id="CAF1436910.1"/>
    </source>
</evidence>
<name>A0A816D1L1_ADIRI</name>
<feature type="transmembrane region" description="Helical" evidence="2">
    <location>
        <begin position="47"/>
        <end position="70"/>
    </location>
</feature>
<keyword evidence="5" id="KW-1185">Reference proteome</keyword>
<dbReference type="Gene3D" id="2.60.120.260">
    <property type="entry name" value="Galactose-binding domain-like"/>
    <property type="match status" value="1"/>
</dbReference>
<keyword evidence="2" id="KW-0472">Membrane</keyword>
<accession>A0A816D1L1</accession>
<dbReference type="AlphaFoldDB" id="A0A816D1L1"/>
<evidence type="ECO:0000256" key="1">
    <source>
        <dbReference type="SAM" id="MobiDB-lite"/>
    </source>
</evidence>
<comment type="caution">
    <text evidence="4">The sequence shown here is derived from an EMBL/GenBank/DDBJ whole genome shotgun (WGS) entry which is preliminary data.</text>
</comment>
<dbReference type="EMBL" id="CAJNOR010008289">
    <property type="protein sequence ID" value="CAF1631197.1"/>
    <property type="molecule type" value="Genomic_DNA"/>
</dbReference>
<gene>
    <name evidence="3" type="ORF">EDS130_LOCUS38589</name>
    <name evidence="4" type="ORF">XAT740_LOCUS51681</name>
</gene>